<keyword evidence="1" id="KW-0472">Membrane</keyword>
<evidence type="ECO:0000313" key="2">
    <source>
        <dbReference type="EMBL" id="ABD87927.1"/>
    </source>
</evidence>
<keyword evidence="1" id="KW-0812">Transmembrane</keyword>
<feature type="transmembrane region" description="Helical" evidence="1">
    <location>
        <begin position="21"/>
        <end position="40"/>
    </location>
</feature>
<keyword evidence="1" id="KW-1133">Transmembrane helix</keyword>
<proteinExistence type="predicted"/>
<accession>Q215K9</accession>
<dbReference type="AlphaFoldDB" id="Q215K9"/>
<protein>
    <submittedName>
        <fullName evidence="2">Uncharacterized protein</fullName>
    </submittedName>
</protein>
<sequence>MTARRPMQTSQSPSTPVRNDRLGRAQLAGLAGVAAVLVGLTYQFGYAFVISLALFATAAALTFLVYLIGSDAFVKRTAQTPEPVAKPRRVRRAERMVLGAAE</sequence>
<name>Q215K9_RHOPB</name>
<organism evidence="2">
    <name type="scientific">Rhodopseudomonas palustris (strain BisB18)</name>
    <dbReference type="NCBI Taxonomy" id="316056"/>
    <lineage>
        <taxon>Bacteria</taxon>
        <taxon>Pseudomonadati</taxon>
        <taxon>Pseudomonadota</taxon>
        <taxon>Alphaproteobacteria</taxon>
        <taxon>Hyphomicrobiales</taxon>
        <taxon>Nitrobacteraceae</taxon>
        <taxon>Rhodopseudomonas</taxon>
    </lineage>
</organism>
<feature type="transmembrane region" description="Helical" evidence="1">
    <location>
        <begin position="46"/>
        <end position="68"/>
    </location>
</feature>
<dbReference type="HOGENOM" id="CLU_2275313_0_0_5"/>
<gene>
    <name evidence="2" type="ordered locus">RPC_2374</name>
</gene>
<dbReference type="KEGG" id="rpc:RPC_2374"/>
<dbReference type="EMBL" id="CP000301">
    <property type="protein sequence ID" value="ABD87927.1"/>
    <property type="molecule type" value="Genomic_DNA"/>
</dbReference>
<evidence type="ECO:0000256" key="1">
    <source>
        <dbReference type="SAM" id="Phobius"/>
    </source>
</evidence>
<reference evidence="2" key="1">
    <citation type="submission" date="2006-03" db="EMBL/GenBank/DDBJ databases">
        <title>Complete sequence of Rhodopseudomonas palustris BisB18.</title>
        <authorList>
            <consortium name="US DOE Joint Genome Institute"/>
            <person name="Copeland A."/>
            <person name="Lucas S."/>
            <person name="Lapidus A."/>
            <person name="Barry K."/>
            <person name="Detter J.C."/>
            <person name="Glavina del Rio T."/>
            <person name="Hammon N."/>
            <person name="Israni S."/>
            <person name="Dalin E."/>
            <person name="Tice H."/>
            <person name="Pitluck S."/>
            <person name="Chain P."/>
            <person name="Malfatti S."/>
            <person name="Shin M."/>
            <person name="Vergez L."/>
            <person name="Schmutz J."/>
            <person name="Larimer F."/>
            <person name="Land M."/>
            <person name="Hauser L."/>
            <person name="Pelletier D.A."/>
            <person name="Kyrpides N."/>
            <person name="Anderson I."/>
            <person name="Oda Y."/>
            <person name="Harwood C.S."/>
            <person name="Richardson P."/>
        </authorList>
    </citation>
    <scope>NUCLEOTIDE SEQUENCE [LARGE SCALE GENOMIC DNA]</scope>
    <source>
        <strain evidence="2">BisB18</strain>
    </source>
</reference>